<keyword evidence="3 6" id="KW-0812">Transmembrane</keyword>
<evidence type="ECO:0000256" key="2">
    <source>
        <dbReference type="ARBA" id="ARBA00022475"/>
    </source>
</evidence>
<feature type="transmembrane region" description="Helical" evidence="6">
    <location>
        <begin position="173"/>
        <end position="192"/>
    </location>
</feature>
<feature type="transmembrane region" description="Helical" evidence="6">
    <location>
        <begin position="654"/>
        <end position="676"/>
    </location>
</feature>
<keyword evidence="5 6" id="KW-0472">Membrane</keyword>
<feature type="transmembrane region" description="Helical" evidence="6">
    <location>
        <begin position="266"/>
        <end position="287"/>
    </location>
</feature>
<name>A0A412FVD4_9FIRM</name>
<feature type="transmembrane region" description="Helical" evidence="6">
    <location>
        <begin position="225"/>
        <end position="246"/>
    </location>
</feature>
<protein>
    <submittedName>
        <fullName evidence="8">Antibiotic ABC transporter permease</fullName>
    </submittedName>
</protein>
<evidence type="ECO:0000256" key="6">
    <source>
        <dbReference type="SAM" id="Phobius"/>
    </source>
</evidence>
<dbReference type="SUPFAM" id="SSF82866">
    <property type="entry name" value="Multidrug efflux transporter AcrB transmembrane domain"/>
    <property type="match status" value="2"/>
</dbReference>
<accession>A0A412FVD4</accession>
<evidence type="ECO:0000313" key="8">
    <source>
        <dbReference type="EMBL" id="RGR72084.1"/>
    </source>
</evidence>
<dbReference type="PANTHER" id="PTHR33406">
    <property type="entry name" value="MEMBRANE PROTEIN MJ1562-RELATED"/>
    <property type="match status" value="1"/>
</dbReference>
<dbReference type="InterPro" id="IPR050545">
    <property type="entry name" value="Mycobact_MmpL"/>
</dbReference>
<evidence type="ECO:0000256" key="4">
    <source>
        <dbReference type="ARBA" id="ARBA00022989"/>
    </source>
</evidence>
<evidence type="ECO:0000256" key="5">
    <source>
        <dbReference type="ARBA" id="ARBA00023136"/>
    </source>
</evidence>
<dbReference type="EMBL" id="QRUP01000016">
    <property type="protein sequence ID" value="RGR72084.1"/>
    <property type="molecule type" value="Genomic_DNA"/>
</dbReference>
<evidence type="ECO:0000256" key="3">
    <source>
        <dbReference type="ARBA" id="ARBA00022692"/>
    </source>
</evidence>
<dbReference type="AlphaFoldDB" id="A0A412FVD4"/>
<evidence type="ECO:0000313" key="9">
    <source>
        <dbReference type="Proteomes" id="UP000284178"/>
    </source>
</evidence>
<gene>
    <name evidence="8" type="ORF">DWY25_12300</name>
</gene>
<organism evidence="8 9">
    <name type="scientific">Holdemania filiformis</name>
    <dbReference type="NCBI Taxonomy" id="61171"/>
    <lineage>
        <taxon>Bacteria</taxon>
        <taxon>Bacillati</taxon>
        <taxon>Bacillota</taxon>
        <taxon>Erysipelotrichia</taxon>
        <taxon>Erysipelotrichales</taxon>
        <taxon>Erysipelotrichaceae</taxon>
        <taxon>Holdemania</taxon>
    </lineage>
</organism>
<dbReference type="GeneID" id="83016175"/>
<dbReference type="RefSeq" id="WP_117895474.1">
    <property type="nucleotide sequence ID" value="NZ_CABJCV010000016.1"/>
</dbReference>
<feature type="transmembrane region" description="Helical" evidence="6">
    <location>
        <begin position="307"/>
        <end position="325"/>
    </location>
</feature>
<keyword evidence="9" id="KW-1185">Reference proteome</keyword>
<dbReference type="Pfam" id="PF03176">
    <property type="entry name" value="MMPL"/>
    <property type="match status" value="2"/>
</dbReference>
<keyword evidence="2" id="KW-1003">Cell membrane</keyword>
<dbReference type="PANTHER" id="PTHR33406:SF13">
    <property type="entry name" value="MEMBRANE PROTEIN YDFJ"/>
    <property type="match status" value="1"/>
</dbReference>
<keyword evidence="4 6" id="KW-1133">Transmembrane helix</keyword>
<comment type="caution">
    <text evidence="8">The sequence shown here is derived from an EMBL/GenBank/DDBJ whole genome shotgun (WGS) entry which is preliminary data.</text>
</comment>
<dbReference type="Gene3D" id="1.20.1640.10">
    <property type="entry name" value="Multidrug efflux transporter AcrB transmembrane domain"/>
    <property type="match status" value="2"/>
</dbReference>
<feature type="domain" description="Membrane transport protein MMPL" evidence="7">
    <location>
        <begin position="44"/>
        <end position="325"/>
    </location>
</feature>
<proteinExistence type="predicted"/>
<feature type="transmembrane region" description="Helical" evidence="6">
    <location>
        <begin position="570"/>
        <end position="590"/>
    </location>
</feature>
<feature type="domain" description="Membrane transport protein MMPL" evidence="7">
    <location>
        <begin position="475"/>
        <end position="674"/>
    </location>
</feature>
<dbReference type="Proteomes" id="UP000284178">
    <property type="component" value="Unassembled WGS sequence"/>
</dbReference>
<feature type="transmembrane region" description="Helical" evidence="6">
    <location>
        <begin position="611"/>
        <end position="634"/>
    </location>
</feature>
<evidence type="ECO:0000256" key="1">
    <source>
        <dbReference type="ARBA" id="ARBA00004651"/>
    </source>
</evidence>
<sequence length="692" mass="75557">MRKIAEQIVKKRILILVLATVLLVPSLIGYINTRINYDILSYLPDQLDSIEGQDILDQEFHSASMAIVTVENMEKKQVDRIADKIRAIDGVRDAMWLGDFLQTMPSEMIPEDLRGMLDNGDCQLMMVTFEEGNGSDRTLKAVDEMKSLMNSQMFLGGLAAVINDTKMLIEQELPLYVAVAVGLSLVVLFLGLRYSVAPFIFLLGILYAVLYNFGTNIFLGEVSYITSALAAILQLAVSMDFSIFLLERYDEELHKGLKSQEAMTEAVVNTFTAISASSLTTIAGFLAMCIMDLKLGTDMGVVMAKGVVLGVFSAVVILPALILVFDKPIHKHKHKVLIPKLQGVANFTTTHYKGILIAAVALLIPFAAAQKKTDVYYNLLDSLPQDLTSTAGTQKLRDEFDMPTTNFILVSDQLSSTQMDAVLEAIETTDGINSVATLDRFLGAGIPEDMLPESIRSVFDAGGWKMIMANSSYTSATHEQNAQITELENRVKAIDPTALVTGEGALNRDLVLIADHDIQMVNIVSILAVFLIIAISFKSISVPIVLVAAIEMAITINMGIPYFQGETIPFIASIVIGTIQLGATIDYAILTMTRYQEERRRGKDRKAAVQTAVYACSSSILTSGLSFFAATVGVSLVSKIDLIRSLCGMLARGALISMAVILFVLPALLMVFGGVIEKTSFQFLNKKGEESR</sequence>
<dbReference type="InterPro" id="IPR004869">
    <property type="entry name" value="MMPL_dom"/>
</dbReference>
<feature type="transmembrane region" description="Helical" evidence="6">
    <location>
        <begin position="199"/>
        <end position="219"/>
    </location>
</feature>
<dbReference type="GO" id="GO:0005886">
    <property type="term" value="C:plasma membrane"/>
    <property type="evidence" value="ECO:0007669"/>
    <property type="project" value="UniProtKB-SubCell"/>
</dbReference>
<reference evidence="8 9" key="1">
    <citation type="submission" date="2018-08" db="EMBL/GenBank/DDBJ databases">
        <title>A genome reference for cultivated species of the human gut microbiota.</title>
        <authorList>
            <person name="Zou Y."/>
            <person name="Xue W."/>
            <person name="Luo G."/>
        </authorList>
    </citation>
    <scope>NUCLEOTIDE SEQUENCE [LARGE SCALE GENOMIC DNA]</scope>
    <source>
        <strain evidence="8 9">AF24-29</strain>
    </source>
</reference>
<comment type="subcellular location">
    <subcellularLocation>
        <location evidence="1">Cell membrane</location>
        <topology evidence="1">Multi-pass membrane protein</topology>
    </subcellularLocation>
</comment>
<evidence type="ECO:0000259" key="7">
    <source>
        <dbReference type="Pfam" id="PF03176"/>
    </source>
</evidence>